<evidence type="ECO:0000256" key="14">
    <source>
        <dbReference type="ARBA" id="ARBA00055242"/>
    </source>
</evidence>
<feature type="binding site" description="axial binding residue" evidence="17">
    <location>
        <position position="346"/>
    </location>
    <ligand>
        <name>heme</name>
        <dbReference type="ChEBI" id="CHEBI:30413"/>
        <label>5</label>
    </ligand>
    <ligandPart>
        <name>Fe</name>
        <dbReference type="ChEBI" id="CHEBI:18248"/>
    </ligandPart>
</feature>
<dbReference type="RefSeq" id="WP_010437837.1">
    <property type="nucleotide sequence ID" value="NZ_AEYW01000003.1"/>
</dbReference>
<feature type="binding site" description="covalent" evidence="16">
    <location>
        <position position="179"/>
    </location>
    <ligand>
        <name>heme</name>
        <dbReference type="ChEBI" id="CHEBI:30413"/>
        <label>4</label>
    </ligand>
</feature>
<reference evidence="20 21" key="1">
    <citation type="submission" date="2018-10" db="EMBL/GenBank/DDBJ databases">
        <title>Genomic Encyclopedia of Archaeal and Bacterial Type Strains, Phase II (KMG-II): from individual species to whole genera.</title>
        <authorList>
            <person name="Goeker M."/>
        </authorList>
    </citation>
    <scope>NUCLEOTIDE SEQUENCE [LARGE SCALE GENOMIC DNA]</scope>
    <source>
        <strain evidence="20 21">DSM 29317</strain>
    </source>
</reference>
<keyword evidence="5 15" id="KW-1003">Cell membrane</keyword>
<feature type="transmembrane region" description="Helical" evidence="18">
    <location>
        <begin position="21"/>
        <end position="41"/>
    </location>
</feature>
<comment type="similarity">
    <text evidence="3">Belongs to the NapC/NirT/NrfH family.</text>
</comment>
<evidence type="ECO:0000256" key="6">
    <source>
        <dbReference type="ARBA" id="ARBA00022519"/>
    </source>
</evidence>
<dbReference type="NCBIfam" id="TIGR02162">
    <property type="entry name" value="torC"/>
    <property type="match status" value="1"/>
</dbReference>
<keyword evidence="7 15" id="KW-0349">Heme</keyword>
<feature type="binding site" description="covalent" evidence="16">
    <location>
        <position position="345"/>
    </location>
    <ligand>
        <name>heme</name>
        <dbReference type="ChEBI" id="CHEBI:30413"/>
        <label>5</label>
    </ligand>
</feature>
<dbReference type="PANTHER" id="PTHR30333:SF1">
    <property type="entry name" value="CYTOCHROME C-TYPE PROTEIN NAPC"/>
    <property type="match status" value="1"/>
</dbReference>
<dbReference type="InterPro" id="IPR051174">
    <property type="entry name" value="Cytochrome_c-type_ET"/>
</dbReference>
<dbReference type="GO" id="GO:0009276">
    <property type="term" value="C:Gram-negative-bacterium-type cell wall"/>
    <property type="evidence" value="ECO:0007669"/>
    <property type="project" value="UniProtKB-UniRule"/>
</dbReference>
<evidence type="ECO:0000256" key="2">
    <source>
        <dbReference type="ARBA" id="ARBA00006417"/>
    </source>
</evidence>
<feature type="binding site" description="axial binding residue" evidence="17">
    <location>
        <position position="88"/>
    </location>
    <ligand>
        <name>heme</name>
        <dbReference type="ChEBI" id="CHEBI:30413"/>
        <label>2</label>
    </ligand>
    <ligandPart>
        <name>Fe</name>
        <dbReference type="ChEBI" id="CHEBI:18248"/>
    </ligandPart>
</feature>
<evidence type="ECO:0000256" key="12">
    <source>
        <dbReference type="ARBA" id="ARBA00023004"/>
    </source>
</evidence>
<evidence type="ECO:0000256" key="17">
    <source>
        <dbReference type="PIRSR" id="PIRSR000014-2"/>
    </source>
</evidence>
<dbReference type="GO" id="GO:0020037">
    <property type="term" value="F:heme binding"/>
    <property type="evidence" value="ECO:0007669"/>
    <property type="project" value="UniProtKB-UniRule"/>
</dbReference>
<dbReference type="GO" id="GO:0005506">
    <property type="term" value="F:iron ion binding"/>
    <property type="evidence" value="ECO:0007669"/>
    <property type="project" value="UniProtKB-UniRule"/>
</dbReference>
<proteinExistence type="inferred from homology"/>
<dbReference type="Pfam" id="PF03264">
    <property type="entry name" value="Cytochrom_NNT"/>
    <property type="match status" value="1"/>
</dbReference>
<feature type="binding site" description="covalent" evidence="16">
    <location>
        <position position="84"/>
    </location>
    <ligand>
        <name>heme</name>
        <dbReference type="ChEBI" id="CHEBI:30413"/>
        <label>2</label>
    </ligand>
</feature>
<evidence type="ECO:0000256" key="1">
    <source>
        <dbReference type="ARBA" id="ARBA00004249"/>
    </source>
</evidence>
<evidence type="ECO:0000256" key="11">
    <source>
        <dbReference type="ARBA" id="ARBA00022989"/>
    </source>
</evidence>
<evidence type="ECO:0000256" key="13">
    <source>
        <dbReference type="ARBA" id="ARBA00023136"/>
    </source>
</evidence>
<evidence type="ECO:0000313" key="20">
    <source>
        <dbReference type="EMBL" id="RLJ98855.1"/>
    </source>
</evidence>
<feature type="binding site" description="axial binding residue" evidence="17">
    <location>
        <position position="148"/>
    </location>
    <ligand>
        <name>heme</name>
        <dbReference type="ChEBI" id="CHEBI:30413"/>
        <label>3</label>
    </ligand>
    <ligandPart>
        <name>Fe</name>
        <dbReference type="ChEBI" id="CHEBI:18248"/>
    </ligandPart>
</feature>
<dbReference type="Proteomes" id="UP000271700">
    <property type="component" value="Unassembled WGS sequence"/>
</dbReference>
<feature type="domain" description="NapC/NirT cytochrome c N-terminal" evidence="19">
    <location>
        <begin position="18"/>
        <end position="189"/>
    </location>
</feature>
<dbReference type="FunFam" id="1.10.3820.10:FF:000001">
    <property type="entry name" value="Cytochrome c-type protein"/>
    <property type="match status" value="1"/>
</dbReference>
<keyword evidence="6 15" id="KW-0997">Cell inner membrane</keyword>
<evidence type="ECO:0000313" key="21">
    <source>
        <dbReference type="Proteomes" id="UP000271700"/>
    </source>
</evidence>
<evidence type="ECO:0000259" key="19">
    <source>
        <dbReference type="Pfam" id="PF03264"/>
    </source>
</evidence>
<evidence type="ECO:0000256" key="5">
    <source>
        <dbReference type="ARBA" id="ARBA00022475"/>
    </source>
</evidence>
<feature type="binding site" description="covalent" evidence="16">
    <location>
        <position position="57"/>
    </location>
    <ligand>
        <name>heme</name>
        <dbReference type="ChEBI" id="CHEBI:30413"/>
        <label>1</label>
    </ligand>
</feature>
<feature type="binding site" description="axial binding residue" evidence="17">
    <location>
        <position position="58"/>
    </location>
    <ligand>
        <name>heme</name>
        <dbReference type="ChEBI" id="CHEBI:30413"/>
        <label>1</label>
    </ligand>
    <ligandPart>
        <name>Fe</name>
        <dbReference type="ChEBI" id="CHEBI:18248"/>
    </ligandPart>
</feature>
<evidence type="ECO:0000256" key="3">
    <source>
        <dbReference type="ARBA" id="ARBA00007395"/>
    </source>
</evidence>
<keyword evidence="13 15" id="KW-0472">Membrane</keyword>
<evidence type="ECO:0000256" key="7">
    <source>
        <dbReference type="ARBA" id="ARBA00022617"/>
    </source>
</evidence>
<accession>A0A497Z0N0</accession>
<dbReference type="PANTHER" id="PTHR30333">
    <property type="entry name" value="CYTOCHROME C-TYPE PROTEIN"/>
    <property type="match status" value="1"/>
</dbReference>
<dbReference type="InterPro" id="IPR005126">
    <property type="entry name" value="NapC/NirT_cyt_c_N"/>
</dbReference>
<evidence type="ECO:0000256" key="10">
    <source>
        <dbReference type="ARBA" id="ARBA00022982"/>
    </source>
</evidence>
<keyword evidence="4 15" id="KW-0813">Transport</keyword>
<gene>
    <name evidence="20" type="ORF">CLV75_3976</name>
</gene>
<sequence>MSLKSTLSSFWNTVSRPATTISLGVISLGGFITGIIFWGGFNTAMELTNTEEFCVSCHAMRDNVYVELQSTVHWENRTGVRATCPDCHVPHEWTNKVARKMQASKEVWAAVFGTINTREKFEERRAELAKHEWARLEANNSLECRNCHDYDSMDWDAMSAEARFYMEPAAALNTGCIECHKGIAHHLPDNVAVGSPAMAKLENKANSGSVTVGEDYFAIRDIPVYDSAESTEPVGNLTLGAAVEILDESGDRIQFALKAWRKDKGFGRVIFDEFGHNIRVAVLSKDTAQDAQLVEASAPQTDEATGLDWAPVTVTLWSDKQGYVDEIDELWTVAEESYASNCSTCHAQPDPDHFGTNSWPAQFNGMVGFTNMDEDQANLVLTYLQKHSADYGGSH</sequence>
<protein>
    <recommendedName>
        <fullName evidence="15">Cytochrome c-type protein</fullName>
    </recommendedName>
</protein>
<organism evidence="20 21">
    <name type="scientific">Ruegeria conchae</name>
    <dbReference type="NCBI Taxonomy" id="981384"/>
    <lineage>
        <taxon>Bacteria</taxon>
        <taxon>Pseudomonadati</taxon>
        <taxon>Pseudomonadota</taxon>
        <taxon>Alphaproteobacteria</taxon>
        <taxon>Rhodobacterales</taxon>
        <taxon>Roseobacteraceae</taxon>
        <taxon>Ruegeria</taxon>
    </lineage>
</organism>
<dbReference type="Gene3D" id="1.10.3820.10">
    <property type="entry name" value="Di-heme elbow motif domain"/>
    <property type="match status" value="1"/>
</dbReference>
<dbReference type="InterPro" id="IPR036280">
    <property type="entry name" value="Multihaem_cyt_sf"/>
</dbReference>
<evidence type="ECO:0000256" key="9">
    <source>
        <dbReference type="ARBA" id="ARBA00022723"/>
    </source>
</evidence>
<dbReference type="EMBL" id="RCCT01000008">
    <property type="protein sequence ID" value="RLJ98855.1"/>
    <property type="molecule type" value="Genomic_DNA"/>
</dbReference>
<keyword evidence="10 15" id="KW-0249">Electron transport</keyword>
<feature type="binding site" description="covalent" evidence="16">
    <location>
        <position position="342"/>
    </location>
    <ligand>
        <name>heme</name>
        <dbReference type="ChEBI" id="CHEBI:30413"/>
        <label>5</label>
    </ligand>
</feature>
<evidence type="ECO:0000256" key="15">
    <source>
        <dbReference type="PIRNR" id="PIRNR000014"/>
    </source>
</evidence>
<feature type="binding site" description="covalent" evidence="16">
    <location>
        <position position="144"/>
    </location>
    <ligand>
        <name>heme</name>
        <dbReference type="ChEBI" id="CHEBI:30413"/>
        <label>3</label>
    </ligand>
</feature>
<feature type="binding site" description="covalent" evidence="16">
    <location>
        <position position="176"/>
    </location>
    <ligand>
        <name>heme</name>
        <dbReference type="ChEBI" id="CHEBI:30413"/>
        <label>4</label>
    </ligand>
</feature>
<dbReference type="GO" id="GO:0009055">
    <property type="term" value="F:electron transfer activity"/>
    <property type="evidence" value="ECO:0007669"/>
    <property type="project" value="UniProtKB-UniRule"/>
</dbReference>
<comment type="similarity">
    <text evidence="2 15">Belongs to the TorC/TorY family.</text>
</comment>
<comment type="PTM">
    <text evidence="16">Binds 5 heme groups per subunit.</text>
</comment>
<dbReference type="InterPro" id="IPR036909">
    <property type="entry name" value="Cyt_c-like_dom_sf"/>
</dbReference>
<evidence type="ECO:0000256" key="16">
    <source>
        <dbReference type="PIRSR" id="PIRSR000014-1"/>
    </source>
</evidence>
<keyword evidence="12 15" id="KW-0408">Iron</keyword>
<comment type="function">
    <text evidence="14">Mediates electron flow from quinones to the NapAB complex.</text>
</comment>
<comment type="subcellular location">
    <subcellularLocation>
        <location evidence="1">Cell inner membrane</location>
        <topology evidence="1">Single-pass type II membrane protein</topology>
    </subcellularLocation>
</comment>
<dbReference type="InterPro" id="IPR038266">
    <property type="entry name" value="NapC/NirT_cytc_sf"/>
</dbReference>
<dbReference type="AlphaFoldDB" id="A0A497Z0N0"/>
<evidence type="ECO:0000256" key="8">
    <source>
        <dbReference type="ARBA" id="ARBA00022692"/>
    </source>
</evidence>
<comment type="caution">
    <text evidence="20">The sequence shown here is derived from an EMBL/GenBank/DDBJ whole genome shotgun (WGS) entry which is preliminary data.</text>
</comment>
<dbReference type="InterPro" id="IPR009154">
    <property type="entry name" value="Membr-bd_4haem_cyt_TorC"/>
</dbReference>
<dbReference type="GO" id="GO:0009061">
    <property type="term" value="P:anaerobic respiration"/>
    <property type="evidence" value="ECO:0007669"/>
    <property type="project" value="TreeGrafter"/>
</dbReference>
<dbReference type="SUPFAM" id="SSF48695">
    <property type="entry name" value="Multiheme cytochromes"/>
    <property type="match status" value="1"/>
</dbReference>
<evidence type="ECO:0000256" key="4">
    <source>
        <dbReference type="ARBA" id="ARBA00022448"/>
    </source>
</evidence>
<keyword evidence="21" id="KW-1185">Reference proteome</keyword>
<dbReference type="SUPFAM" id="SSF46626">
    <property type="entry name" value="Cytochrome c"/>
    <property type="match status" value="1"/>
</dbReference>
<feature type="binding site" description="covalent" evidence="16">
    <location>
        <position position="147"/>
    </location>
    <ligand>
        <name>heme</name>
        <dbReference type="ChEBI" id="CHEBI:30413"/>
        <label>3</label>
    </ligand>
</feature>
<dbReference type="GO" id="GO:0005886">
    <property type="term" value="C:plasma membrane"/>
    <property type="evidence" value="ECO:0007669"/>
    <property type="project" value="UniProtKB-SubCell"/>
</dbReference>
<feature type="binding site" description="covalent" evidence="16">
    <location>
        <position position="54"/>
    </location>
    <ligand>
        <name>heme</name>
        <dbReference type="ChEBI" id="CHEBI:30413"/>
        <label>1</label>
    </ligand>
</feature>
<feature type="binding site" description="axial binding residue" evidence="17">
    <location>
        <position position="180"/>
    </location>
    <ligand>
        <name>heme</name>
        <dbReference type="ChEBI" id="CHEBI:30413"/>
        <label>4</label>
    </ligand>
    <ligandPart>
        <name>Fe</name>
        <dbReference type="ChEBI" id="CHEBI:18248"/>
    </ligandPart>
</feature>
<dbReference type="PIRSF" id="PIRSF000014">
    <property type="entry name" value="4_hem_cytch_TorC"/>
    <property type="match status" value="1"/>
</dbReference>
<keyword evidence="9 15" id="KW-0479">Metal-binding</keyword>
<feature type="binding site" description="covalent" evidence="16">
    <location>
        <position position="87"/>
    </location>
    <ligand>
        <name>heme</name>
        <dbReference type="ChEBI" id="CHEBI:30413"/>
        <label>2</label>
    </ligand>
</feature>
<evidence type="ECO:0000256" key="18">
    <source>
        <dbReference type="SAM" id="Phobius"/>
    </source>
</evidence>
<keyword evidence="8 18" id="KW-0812">Transmembrane</keyword>
<dbReference type="STRING" id="981384.GCA_000192475_03871"/>
<keyword evidence="11 18" id="KW-1133">Transmembrane helix</keyword>
<name>A0A497Z0N0_9RHOB</name>